<dbReference type="Proteomes" id="UP000663845">
    <property type="component" value="Unassembled WGS sequence"/>
</dbReference>
<sequence length="282" mass="31197">MSLKFFISAIFFFEFISIWYGCNGYGIMGTITPNVSGLIPYATISQTISLYATNINMILTVYQHLINNTLQDTLQVITGSTNVDSTNRCIAYGVSFSFWGQYPIINSQETGNGGCDAILGRECSQSIHNLLKQSFDDINSTSCGVHNQNILTDPPTGCRLPKTTASTLISSTFLKNGSFTTGESSTANSSNTWMYRKNYPSVDNGDDDLMKSFVFTYFVGRPYSSGIIDSAIACFSIYNTTVESNTRAQLNGMATQLFVSENFLIFLSFLHVFSRFMVYLPS</sequence>
<feature type="transmembrane region" description="Helical" evidence="1">
    <location>
        <begin position="6"/>
        <end position="22"/>
    </location>
</feature>
<reference evidence="2" key="1">
    <citation type="submission" date="2021-02" db="EMBL/GenBank/DDBJ databases">
        <authorList>
            <person name="Nowell W R."/>
        </authorList>
    </citation>
    <scope>NUCLEOTIDE SEQUENCE</scope>
</reference>
<protein>
    <submittedName>
        <fullName evidence="2">Uncharacterized protein</fullName>
    </submittedName>
</protein>
<keyword evidence="1" id="KW-1133">Transmembrane helix</keyword>
<dbReference type="EMBL" id="CAJNOG010000999">
    <property type="protein sequence ID" value="CAF1395253.1"/>
    <property type="molecule type" value="Genomic_DNA"/>
</dbReference>
<evidence type="ECO:0000256" key="1">
    <source>
        <dbReference type="SAM" id="Phobius"/>
    </source>
</evidence>
<feature type="transmembrane region" description="Helical" evidence="1">
    <location>
        <begin position="263"/>
        <end position="280"/>
    </location>
</feature>
<evidence type="ECO:0000313" key="2">
    <source>
        <dbReference type="EMBL" id="CAF1395253.1"/>
    </source>
</evidence>
<accession>A0A815KFG4</accession>
<gene>
    <name evidence="2" type="ORF">JYZ213_LOCUS37442</name>
</gene>
<comment type="caution">
    <text evidence="2">The sequence shown here is derived from an EMBL/GenBank/DDBJ whole genome shotgun (WGS) entry which is preliminary data.</text>
</comment>
<dbReference type="AlphaFoldDB" id="A0A815KFG4"/>
<evidence type="ECO:0000313" key="3">
    <source>
        <dbReference type="Proteomes" id="UP000663845"/>
    </source>
</evidence>
<organism evidence="2 3">
    <name type="scientific">Adineta steineri</name>
    <dbReference type="NCBI Taxonomy" id="433720"/>
    <lineage>
        <taxon>Eukaryota</taxon>
        <taxon>Metazoa</taxon>
        <taxon>Spiralia</taxon>
        <taxon>Gnathifera</taxon>
        <taxon>Rotifera</taxon>
        <taxon>Eurotatoria</taxon>
        <taxon>Bdelloidea</taxon>
        <taxon>Adinetida</taxon>
        <taxon>Adinetidae</taxon>
        <taxon>Adineta</taxon>
    </lineage>
</organism>
<keyword evidence="1" id="KW-0812">Transmembrane</keyword>
<proteinExistence type="predicted"/>
<keyword evidence="1" id="KW-0472">Membrane</keyword>
<name>A0A815KFG4_9BILA</name>